<evidence type="ECO:0000313" key="2">
    <source>
        <dbReference type="EMBL" id="OCB87586.1"/>
    </source>
</evidence>
<evidence type="ECO:0000313" key="3">
    <source>
        <dbReference type="Proteomes" id="UP000757232"/>
    </source>
</evidence>
<evidence type="ECO:0000256" key="1">
    <source>
        <dbReference type="SAM" id="MobiDB-lite"/>
    </source>
</evidence>
<protein>
    <submittedName>
        <fullName evidence="2">Uncharacterized protein</fullName>
    </submittedName>
</protein>
<dbReference type="AlphaFoldDB" id="A0A9Q5N889"/>
<proteinExistence type="predicted"/>
<sequence length="358" mass="39333">MREMAESIGHRVQREKTFSFFENLPKCSPAPPELESARHSEELESEEAPGQNNGYSVTADDLAQMSWALNESVINILSQDEPALAHPDHLSNSNLSDEVPNSLNLFKEKDGRGLASDPGLSSPCPSSSATSATTPDIETPRDLSPEASSNPDKAHPSSKPCNGDHDAQSYRATIAVEIKREDKMPDLGPLCPAPAVIPDAPPVPLLSVEAADESAHVVPTSDNVIGVPDAPASRSRKRKRQTEVNQEDDGPAASSGGRIVCNICNNGRTFFNLQTLKRHYTDVHLKKRAFCPGECRTDSFRNDSLLRHIRTMGPTSECWSEAVKLGWLPRLQAEVKRVRAPKPRKKRRNRMGNRSTHR</sequence>
<accession>A0A9Q5N889</accession>
<dbReference type="Proteomes" id="UP000757232">
    <property type="component" value="Unassembled WGS sequence"/>
</dbReference>
<feature type="region of interest" description="Disordered" evidence="1">
    <location>
        <begin position="338"/>
        <end position="358"/>
    </location>
</feature>
<feature type="region of interest" description="Disordered" evidence="1">
    <location>
        <begin position="217"/>
        <end position="258"/>
    </location>
</feature>
<organism evidence="2 3">
    <name type="scientific">Sanghuangporus baumii</name>
    <name type="common">Phellinus baumii</name>
    <dbReference type="NCBI Taxonomy" id="108892"/>
    <lineage>
        <taxon>Eukaryota</taxon>
        <taxon>Fungi</taxon>
        <taxon>Dikarya</taxon>
        <taxon>Basidiomycota</taxon>
        <taxon>Agaricomycotina</taxon>
        <taxon>Agaricomycetes</taxon>
        <taxon>Hymenochaetales</taxon>
        <taxon>Hymenochaetaceae</taxon>
        <taxon>Sanghuangporus</taxon>
    </lineage>
</organism>
<dbReference type="EMBL" id="LNZH02000190">
    <property type="protein sequence ID" value="OCB87586.1"/>
    <property type="molecule type" value="Genomic_DNA"/>
</dbReference>
<feature type="region of interest" description="Disordered" evidence="1">
    <location>
        <begin position="23"/>
        <end position="57"/>
    </location>
</feature>
<name>A0A9Q5N889_SANBA</name>
<reference evidence="2" key="1">
    <citation type="submission" date="2016-06" db="EMBL/GenBank/DDBJ databases">
        <title>Draft Genome sequence of the fungus Inonotus baumii.</title>
        <authorList>
            <person name="Zhu H."/>
            <person name="Lin W."/>
        </authorList>
    </citation>
    <scope>NUCLEOTIDE SEQUENCE</scope>
    <source>
        <strain evidence="2">821</strain>
    </source>
</reference>
<dbReference type="Gene3D" id="3.30.160.60">
    <property type="entry name" value="Classic Zinc Finger"/>
    <property type="match status" value="1"/>
</dbReference>
<comment type="caution">
    <text evidence="2">The sequence shown here is derived from an EMBL/GenBank/DDBJ whole genome shotgun (WGS) entry which is preliminary data.</text>
</comment>
<feature type="compositionally biased region" description="Low complexity" evidence="1">
    <location>
        <begin position="121"/>
        <end position="135"/>
    </location>
</feature>
<keyword evidence="3" id="KW-1185">Reference proteome</keyword>
<gene>
    <name evidence="2" type="ORF">A7U60_g5289</name>
</gene>
<feature type="region of interest" description="Disordered" evidence="1">
    <location>
        <begin position="108"/>
        <end position="167"/>
    </location>
</feature>